<dbReference type="SUPFAM" id="SSF103501">
    <property type="entry name" value="Respiratory nitrate reductase 1 gamma chain"/>
    <property type="match status" value="1"/>
</dbReference>
<protein>
    <submittedName>
        <fullName evidence="9">Menaquinol oxidoreductase</fullName>
    </submittedName>
</protein>
<keyword evidence="5" id="KW-0560">Oxidoreductase</keyword>
<evidence type="ECO:0000256" key="7">
    <source>
        <dbReference type="SAM" id="Phobius"/>
    </source>
</evidence>
<evidence type="ECO:0000313" key="9">
    <source>
        <dbReference type="EMBL" id="HGU31714.1"/>
    </source>
</evidence>
<gene>
    <name evidence="9" type="ORF">ENS29_02530</name>
</gene>
<feature type="transmembrane region" description="Helical" evidence="7">
    <location>
        <begin position="30"/>
        <end position="52"/>
    </location>
</feature>
<evidence type="ECO:0000256" key="3">
    <source>
        <dbReference type="ARBA" id="ARBA00022692"/>
    </source>
</evidence>
<dbReference type="AlphaFoldDB" id="A0A7C4RQT4"/>
<evidence type="ECO:0000256" key="2">
    <source>
        <dbReference type="ARBA" id="ARBA00022475"/>
    </source>
</evidence>
<comment type="caution">
    <text evidence="9">The sequence shown here is derived from an EMBL/GenBank/DDBJ whole genome shotgun (WGS) entry which is preliminary data.</text>
</comment>
<dbReference type="InterPro" id="IPR023234">
    <property type="entry name" value="NarG-like_domain"/>
</dbReference>
<dbReference type="GO" id="GO:0016491">
    <property type="term" value="F:oxidoreductase activity"/>
    <property type="evidence" value="ECO:0007669"/>
    <property type="project" value="UniProtKB-KW"/>
</dbReference>
<proteinExistence type="predicted"/>
<comment type="subcellular location">
    <subcellularLocation>
        <location evidence="1">Cell membrane</location>
        <topology evidence="1">Multi-pass membrane protein</topology>
    </subcellularLocation>
</comment>
<organism evidence="9">
    <name type="scientific">Desulfatirhabdium butyrativorans</name>
    <dbReference type="NCBI Taxonomy" id="340467"/>
    <lineage>
        <taxon>Bacteria</taxon>
        <taxon>Pseudomonadati</taxon>
        <taxon>Thermodesulfobacteriota</taxon>
        <taxon>Desulfobacteria</taxon>
        <taxon>Desulfobacterales</taxon>
        <taxon>Desulfatirhabdiaceae</taxon>
        <taxon>Desulfatirhabdium</taxon>
    </lineage>
</organism>
<dbReference type="Pfam" id="PF02665">
    <property type="entry name" value="Nitrate_red_gam"/>
    <property type="match status" value="1"/>
</dbReference>
<keyword evidence="2" id="KW-1003">Cell membrane</keyword>
<keyword evidence="3 7" id="KW-0812">Transmembrane</keyword>
<dbReference type="NCBIfam" id="NF038037">
    <property type="entry name" value="cytob_DsrM"/>
    <property type="match status" value="1"/>
</dbReference>
<dbReference type="EMBL" id="DSUH01000055">
    <property type="protein sequence ID" value="HGU31714.1"/>
    <property type="molecule type" value="Genomic_DNA"/>
</dbReference>
<dbReference type="GO" id="GO:0005886">
    <property type="term" value="C:plasma membrane"/>
    <property type="evidence" value="ECO:0007669"/>
    <property type="project" value="UniProtKB-SubCell"/>
</dbReference>
<feature type="transmembrane region" description="Helical" evidence="7">
    <location>
        <begin position="209"/>
        <end position="233"/>
    </location>
</feature>
<feature type="domain" description="NarG-like" evidence="8">
    <location>
        <begin position="124"/>
        <end position="286"/>
    </location>
</feature>
<feature type="transmembrane region" description="Helical" evidence="7">
    <location>
        <begin position="124"/>
        <end position="144"/>
    </location>
</feature>
<feature type="transmembrane region" description="Helical" evidence="7">
    <location>
        <begin position="6"/>
        <end position="23"/>
    </location>
</feature>
<evidence type="ECO:0000256" key="4">
    <source>
        <dbReference type="ARBA" id="ARBA00022989"/>
    </source>
</evidence>
<evidence type="ECO:0000256" key="5">
    <source>
        <dbReference type="ARBA" id="ARBA00023002"/>
    </source>
</evidence>
<feature type="transmembrane region" description="Helical" evidence="7">
    <location>
        <begin position="176"/>
        <end position="197"/>
    </location>
</feature>
<keyword evidence="4 7" id="KW-1133">Transmembrane helix</keyword>
<evidence type="ECO:0000259" key="8">
    <source>
        <dbReference type="Pfam" id="PF02665"/>
    </source>
</evidence>
<sequence length="339" mass="39038">MNVNYMYSLLAVVVLFLLSYLGVKVGLAPLFGIVIPYLAVAVFLVGVVRRVMGWAKSAVPFRIPTTCGQQKSLPWIRHNKIDNPFTPGGVVIRMILEIVCFRSLFRNTRNAIREGKLVHEWETWLWAAALAFHYSFLVVVFRHLRLFTDPVPVWVQMVEHIDSFFRFEILTDSFHFGLPAVFLSGFVLLAAVTFLFLRRVLSPAVRYISLAADYFPLFLIFGIAFSGILMRYFSKVNIRNIKELTMGLVTFHPHIPDGVDPVFYVHLFFVSILLAYFPFSKLMHMAGVFLSPTRNLPGNTRAVRHVNPWNYPVPVHTYEEYEEEFREKMIEAGLPVEKE</sequence>
<evidence type="ECO:0000256" key="6">
    <source>
        <dbReference type="ARBA" id="ARBA00023136"/>
    </source>
</evidence>
<evidence type="ECO:0000256" key="1">
    <source>
        <dbReference type="ARBA" id="ARBA00004651"/>
    </source>
</evidence>
<dbReference type="Gene3D" id="1.20.950.20">
    <property type="entry name" value="Transmembrane di-heme cytochromes, Chain C"/>
    <property type="match status" value="1"/>
</dbReference>
<accession>A0A7C4RQT4</accession>
<dbReference type="InterPro" id="IPR047660">
    <property type="entry name" value="DsrM"/>
</dbReference>
<name>A0A7C4RQT4_9BACT</name>
<dbReference type="InterPro" id="IPR036197">
    <property type="entry name" value="NarG-like_sf"/>
</dbReference>
<reference evidence="9" key="1">
    <citation type="journal article" date="2020" name="mSystems">
        <title>Genome- and Community-Level Interaction Insights into Carbon Utilization and Element Cycling Functions of Hydrothermarchaeota in Hydrothermal Sediment.</title>
        <authorList>
            <person name="Zhou Z."/>
            <person name="Liu Y."/>
            <person name="Xu W."/>
            <person name="Pan J."/>
            <person name="Luo Z.H."/>
            <person name="Li M."/>
        </authorList>
    </citation>
    <scope>NUCLEOTIDE SEQUENCE [LARGE SCALE GENOMIC DNA]</scope>
    <source>
        <strain evidence="9">SpSt-477</strain>
    </source>
</reference>
<feature type="transmembrane region" description="Helical" evidence="7">
    <location>
        <begin position="261"/>
        <end position="279"/>
    </location>
</feature>
<keyword evidence="6 7" id="KW-0472">Membrane</keyword>